<evidence type="ECO:0000256" key="4">
    <source>
        <dbReference type="ARBA" id="ARBA00010343"/>
    </source>
</evidence>
<dbReference type="Proteomes" id="UP000637239">
    <property type="component" value="Chromosome 7"/>
</dbReference>
<evidence type="ECO:0000259" key="12">
    <source>
        <dbReference type="Pfam" id="PF00125"/>
    </source>
</evidence>
<dbReference type="AlphaFoldDB" id="A0A7R7ZJ89"/>
<evidence type="ECO:0000256" key="6">
    <source>
        <dbReference type="ARBA" id="ARBA00020835"/>
    </source>
</evidence>
<evidence type="ECO:0000313" key="14">
    <source>
        <dbReference type="EMBL" id="BCR87204.1"/>
    </source>
</evidence>
<evidence type="ECO:0000256" key="11">
    <source>
        <dbReference type="SAM" id="MobiDB-lite"/>
    </source>
</evidence>
<comment type="function">
    <text evidence="1">Core component of nucleosome. Nucleosomes wrap and compact DNA into chromatin, limiting DNA accessibility to the cellular machineries which require DNA as a template. Histones thereby play a central role in transcription regulation, DNA repair, DNA replication and chromosomal stability. DNA accessibility is regulated via a complex set of post-translational modifications of histones, also called histone code, and nucleosome remodeling.</text>
</comment>
<dbReference type="SUPFAM" id="SSF47113">
    <property type="entry name" value="Histone-fold"/>
    <property type="match status" value="1"/>
</dbReference>
<sequence length="142" mass="16227">MARATATARKSTGGRASRKRLGAKAARKTPAKKKGTRKFKPGTIALREIRRYQKGHELLLPKTPFRRVVQEITSEMMFEKDYRFQSSALDALQEISEAFLVNEFEMTNLCAIHARRVTIQARDMQLVRRLRKHMGLDPVGTV</sequence>
<dbReference type="FunFam" id="1.10.20.10:FF:000085">
    <property type="entry name" value="Histone H3.2"/>
    <property type="match status" value="1"/>
</dbReference>
<evidence type="ECO:0000313" key="15">
    <source>
        <dbReference type="EMBL" id="BCR90074.1"/>
    </source>
</evidence>
<accession>A0A7R7ZJ89</accession>
<dbReference type="InterPro" id="IPR009072">
    <property type="entry name" value="Histone-fold"/>
</dbReference>
<dbReference type="GO" id="GO:0003677">
    <property type="term" value="F:DNA binding"/>
    <property type="evidence" value="ECO:0007669"/>
    <property type="project" value="UniProtKB-KW"/>
</dbReference>
<dbReference type="GeneID" id="66978437"/>
<protein>
    <recommendedName>
        <fullName evidence="6">Histone H3</fullName>
    </recommendedName>
</protein>
<organism evidence="13 17">
    <name type="scientific">Aspergillus chevalieri</name>
    <name type="common">Eurotium chevalieri</name>
    <dbReference type="NCBI Taxonomy" id="182096"/>
    <lineage>
        <taxon>Eukaryota</taxon>
        <taxon>Fungi</taxon>
        <taxon>Dikarya</taxon>
        <taxon>Ascomycota</taxon>
        <taxon>Pezizomycotina</taxon>
        <taxon>Eurotiomycetes</taxon>
        <taxon>Eurotiomycetidae</taxon>
        <taxon>Eurotiales</taxon>
        <taxon>Aspergillaceae</taxon>
        <taxon>Aspergillus</taxon>
        <taxon>Aspergillus subgen. Aspergillus</taxon>
    </lineage>
</organism>
<dbReference type="Gene3D" id="1.10.20.10">
    <property type="entry name" value="Histone, subunit A"/>
    <property type="match status" value="1"/>
</dbReference>
<reference evidence="13" key="2">
    <citation type="submission" date="2021-02" db="EMBL/GenBank/DDBJ databases">
        <title>Aspergillus chevalieri M1 genome sequence.</title>
        <authorList>
            <person name="Kadooka C."/>
            <person name="Mori K."/>
            <person name="Futagami T."/>
        </authorList>
    </citation>
    <scope>NUCLEOTIDE SEQUENCE</scope>
    <source>
        <strain evidence="13">M1</strain>
    </source>
</reference>
<evidence type="ECO:0000256" key="9">
    <source>
        <dbReference type="ARBA" id="ARBA00023242"/>
    </source>
</evidence>
<dbReference type="SMART" id="SM00428">
    <property type="entry name" value="H3"/>
    <property type="match status" value="1"/>
</dbReference>
<keyword evidence="10" id="KW-0544">Nucleosome core</keyword>
<dbReference type="Pfam" id="PF00125">
    <property type="entry name" value="Histone"/>
    <property type="match status" value="1"/>
</dbReference>
<comment type="similarity">
    <text evidence="4">Belongs to the histone H3 family.</text>
</comment>
<evidence type="ECO:0000313" key="16">
    <source>
        <dbReference type="EMBL" id="BCR91286.1"/>
    </source>
</evidence>
<dbReference type="PRINTS" id="PR00622">
    <property type="entry name" value="HISTONEH3"/>
</dbReference>
<dbReference type="GO" id="GO:0000786">
    <property type="term" value="C:nucleosome"/>
    <property type="evidence" value="ECO:0007669"/>
    <property type="project" value="UniProtKB-KW"/>
</dbReference>
<keyword evidence="8" id="KW-0238">DNA-binding</keyword>
<dbReference type="KEGG" id="ache:ACHE_11480A"/>
<evidence type="ECO:0000256" key="1">
    <source>
        <dbReference type="ARBA" id="ARBA00002001"/>
    </source>
</evidence>
<feature type="compositionally biased region" description="Basic residues" evidence="11">
    <location>
        <begin position="16"/>
        <end position="37"/>
    </location>
</feature>
<name>A0A7R7ZJ89_ASPCH</name>
<dbReference type="RefSeq" id="XP_043132600.1">
    <property type="nucleotide sequence ID" value="XM_043276054.1"/>
</dbReference>
<keyword evidence="9" id="KW-0539">Nucleus</keyword>
<evidence type="ECO:0000313" key="17">
    <source>
        <dbReference type="Proteomes" id="UP000637239"/>
    </source>
</evidence>
<dbReference type="EMBL" id="AP024418">
    <property type="protein sequence ID" value="BCR87204.1"/>
    <property type="molecule type" value="Genomic_DNA"/>
</dbReference>
<dbReference type="Proteomes" id="UP000637239">
    <property type="component" value="Chromosome 1"/>
</dbReference>
<proteinExistence type="inferred from homology"/>
<dbReference type="PANTHER" id="PTHR11426">
    <property type="entry name" value="HISTONE H3"/>
    <property type="match status" value="1"/>
</dbReference>
<dbReference type="InterPro" id="IPR007125">
    <property type="entry name" value="H2A/H2B/H3"/>
</dbReference>
<comment type="subunit">
    <text evidence="5">The nucleosome is a histone octamer containing two molecules each of H2A, H2B, H3 and H4 assembled in one H3-H4 heterotetramer and two H2A-H2B heterodimers. The octamer wraps approximately 147 bp of DNA.</text>
</comment>
<feature type="domain" description="Core Histone H2A/H2B/H3" evidence="12">
    <location>
        <begin position="41"/>
        <end position="130"/>
    </location>
</feature>
<dbReference type="Proteomes" id="UP000637239">
    <property type="component" value="Chromosome 3"/>
</dbReference>
<dbReference type="GO" id="GO:0046982">
    <property type="term" value="F:protein heterodimerization activity"/>
    <property type="evidence" value="ECO:0007669"/>
    <property type="project" value="InterPro"/>
</dbReference>
<feature type="region of interest" description="Disordered" evidence="11">
    <location>
        <begin position="1"/>
        <end position="37"/>
    </location>
</feature>
<dbReference type="EMBL" id="AP024420">
    <property type="protein sequence ID" value="BCR90074.1"/>
    <property type="molecule type" value="Genomic_DNA"/>
</dbReference>
<dbReference type="GO" id="GO:0005634">
    <property type="term" value="C:nucleus"/>
    <property type="evidence" value="ECO:0007669"/>
    <property type="project" value="UniProtKB-SubCell"/>
</dbReference>
<keyword evidence="17" id="KW-1185">Reference proteome</keyword>
<evidence type="ECO:0000313" key="13">
    <source>
        <dbReference type="EMBL" id="BCR84078.1"/>
    </source>
</evidence>
<dbReference type="EMBL" id="AP024422">
    <property type="protein sequence ID" value="BCR91286.1"/>
    <property type="molecule type" value="Genomic_DNA"/>
</dbReference>
<evidence type="ECO:0000256" key="8">
    <source>
        <dbReference type="ARBA" id="ARBA00023125"/>
    </source>
</evidence>
<evidence type="ECO:0000256" key="3">
    <source>
        <dbReference type="ARBA" id="ARBA00004286"/>
    </source>
</evidence>
<dbReference type="InterPro" id="IPR000164">
    <property type="entry name" value="Histone_H3/CENP-A"/>
</dbReference>
<dbReference type="GO" id="GO:0030527">
    <property type="term" value="F:structural constituent of chromatin"/>
    <property type="evidence" value="ECO:0007669"/>
    <property type="project" value="InterPro"/>
</dbReference>
<evidence type="ECO:0000256" key="2">
    <source>
        <dbReference type="ARBA" id="ARBA00004123"/>
    </source>
</evidence>
<dbReference type="Proteomes" id="UP000637239">
    <property type="component" value="Chromosome 5"/>
</dbReference>
<dbReference type="EMBL" id="AP024416">
    <property type="protein sequence ID" value="BCR84078.1"/>
    <property type="molecule type" value="Genomic_DNA"/>
</dbReference>
<evidence type="ECO:0000256" key="10">
    <source>
        <dbReference type="ARBA" id="ARBA00023269"/>
    </source>
</evidence>
<gene>
    <name evidence="13" type="primary">HHT1_1</name>
    <name evidence="14" type="synonym">HHT1_3</name>
    <name evidence="15" type="synonym">HHT1_4</name>
    <name evidence="16" type="synonym">HHT1_5</name>
    <name evidence="13" type="ORF">ACHE_11480A</name>
    <name evidence="14" type="ORF">ACHE_31192A</name>
    <name evidence="15" type="ORF">ACHE_51272A</name>
    <name evidence="16" type="ORF">ACHE_70129A</name>
</gene>
<evidence type="ECO:0000256" key="7">
    <source>
        <dbReference type="ARBA" id="ARBA00022454"/>
    </source>
</evidence>
<keyword evidence="7" id="KW-0158">Chromosome</keyword>
<evidence type="ECO:0000256" key="5">
    <source>
        <dbReference type="ARBA" id="ARBA00011538"/>
    </source>
</evidence>
<reference evidence="13" key="1">
    <citation type="submission" date="2021-01" db="EMBL/GenBank/DDBJ databases">
        <authorList>
            <consortium name="Aspergillus chevalieri M1 genome sequencing consortium"/>
            <person name="Kazuki M."/>
            <person name="Futagami T."/>
        </authorList>
    </citation>
    <scope>NUCLEOTIDE SEQUENCE</scope>
    <source>
        <strain evidence="13">M1</strain>
    </source>
</reference>
<dbReference type="CDD" id="cd22911">
    <property type="entry name" value="HFD_H3"/>
    <property type="match status" value="1"/>
</dbReference>
<comment type="subcellular location">
    <subcellularLocation>
        <location evidence="3">Chromosome</location>
    </subcellularLocation>
    <subcellularLocation>
        <location evidence="2">Nucleus</location>
    </subcellularLocation>
</comment>